<dbReference type="AlphaFoldDB" id="A0A2U3P284"/>
<evidence type="ECO:0000313" key="5">
    <source>
        <dbReference type="Proteomes" id="UP000240424"/>
    </source>
</evidence>
<gene>
    <name evidence="3" type="ORF">MNAB215_26</name>
    <name evidence="4" type="ORF">MNAB215_33</name>
</gene>
<evidence type="ECO:0000256" key="1">
    <source>
        <dbReference type="ARBA" id="ARBA00049958"/>
    </source>
</evidence>
<dbReference type="InterPro" id="IPR001075">
    <property type="entry name" value="NIF_FeS_clus_asmbl_NifU_C"/>
</dbReference>
<dbReference type="RefSeq" id="WP_077076941.1">
    <property type="nucleotide sequence ID" value="NZ_FUEZ01000003.1"/>
</dbReference>
<dbReference type="EMBL" id="FUEZ01000003">
    <property type="protein sequence ID" value="SPM37860.1"/>
    <property type="molecule type" value="Genomic_DNA"/>
</dbReference>
<evidence type="ECO:0000259" key="2">
    <source>
        <dbReference type="Pfam" id="PF01106"/>
    </source>
</evidence>
<dbReference type="GO" id="GO:0051536">
    <property type="term" value="F:iron-sulfur cluster binding"/>
    <property type="evidence" value="ECO:0007669"/>
    <property type="project" value="InterPro"/>
</dbReference>
<protein>
    <recommendedName>
        <fullName evidence="2">NIF system FeS cluster assembly NifU C-terminal domain-containing protein</fullName>
    </recommendedName>
</protein>
<evidence type="ECO:0000313" key="4">
    <source>
        <dbReference type="EMBL" id="SPM37860.1"/>
    </source>
</evidence>
<accession>A0A2U3P284</accession>
<dbReference type="SUPFAM" id="SSF117916">
    <property type="entry name" value="Fe-S cluster assembly (FSCA) domain-like"/>
    <property type="match status" value="1"/>
</dbReference>
<comment type="function">
    <text evidence="1">May be involved in the formation or repair of [Fe-S] clusters present in iron-sulfur proteins.</text>
</comment>
<evidence type="ECO:0000313" key="3">
    <source>
        <dbReference type="EMBL" id="SPM37853.1"/>
    </source>
</evidence>
<dbReference type="Gene3D" id="3.30.300.130">
    <property type="entry name" value="Fe-S cluster assembly (FSCA)"/>
    <property type="match status" value="1"/>
</dbReference>
<dbReference type="GO" id="GO:0016226">
    <property type="term" value="P:iron-sulfur cluster assembly"/>
    <property type="evidence" value="ECO:0007669"/>
    <property type="project" value="InterPro"/>
</dbReference>
<dbReference type="EMBL" id="FUEZ01000003">
    <property type="protein sequence ID" value="SPM37853.1"/>
    <property type="molecule type" value="Genomic_DNA"/>
</dbReference>
<dbReference type="STRING" id="1841861.GCA_900157365_04228"/>
<name>A0A2U3P284_9MYCO</name>
<feature type="domain" description="NIF system FeS cluster assembly NifU C-terminal" evidence="2">
    <location>
        <begin position="114"/>
        <end position="163"/>
    </location>
</feature>
<dbReference type="Pfam" id="PF01106">
    <property type="entry name" value="NifU"/>
    <property type="match status" value="1"/>
</dbReference>
<sequence length="186" mass="19141">MIPIHATATAIPAQLRWVVPADRLPPRGTVRRAPGRLGALLDSGVIDELVVGATDILITISAAGSWRELGDEIRAALGEALLNPEGWAVDASSASALETVAAELLAGPVGALAASHGGSIELVSVDGPHVTVRMSGACDGCPAATSTLRDVFERELRRVDPSVVVSCQNDSAAISLGKKLLSLIVR</sequence>
<dbReference type="OrthoDB" id="9798220at2"/>
<dbReference type="InterPro" id="IPR034904">
    <property type="entry name" value="FSCA_dom_sf"/>
</dbReference>
<keyword evidence="5" id="KW-1185">Reference proteome</keyword>
<proteinExistence type="predicted"/>
<organism evidence="4 5">
    <name type="scientific">Mycobacterium numidiamassiliense</name>
    <dbReference type="NCBI Taxonomy" id="1841861"/>
    <lineage>
        <taxon>Bacteria</taxon>
        <taxon>Bacillati</taxon>
        <taxon>Actinomycetota</taxon>
        <taxon>Actinomycetes</taxon>
        <taxon>Mycobacteriales</taxon>
        <taxon>Mycobacteriaceae</taxon>
        <taxon>Mycobacterium</taxon>
    </lineage>
</organism>
<dbReference type="GO" id="GO:0005506">
    <property type="term" value="F:iron ion binding"/>
    <property type="evidence" value="ECO:0007669"/>
    <property type="project" value="InterPro"/>
</dbReference>
<reference evidence="4 5" key="1">
    <citation type="submission" date="2017-01" db="EMBL/GenBank/DDBJ databases">
        <authorList>
            <consortium name="Urmite Genomes"/>
        </authorList>
    </citation>
    <scope>NUCLEOTIDE SEQUENCE [LARGE SCALE GENOMIC DNA]</scope>
    <source>
        <strain evidence="4 5">AB215</strain>
    </source>
</reference>
<dbReference type="Proteomes" id="UP000240424">
    <property type="component" value="Unassembled WGS sequence"/>
</dbReference>